<dbReference type="RefSeq" id="WP_147051157.1">
    <property type="nucleotide sequence ID" value="NZ_BKAH01000013.1"/>
</dbReference>
<reference evidence="1 2" key="1">
    <citation type="submission" date="2019-08" db="EMBL/GenBank/DDBJ databases">
        <authorList>
            <person name="Dong K."/>
        </authorList>
    </citation>
    <scope>NUCLEOTIDE SEQUENCE [LARGE SCALE GENOMIC DNA]</scope>
    <source>
        <strain evidence="1 2">K-1</strain>
    </source>
</reference>
<gene>
    <name evidence="1" type="ORF">FVP74_10715</name>
</gene>
<dbReference type="EMBL" id="VRSX01000004">
    <property type="protein sequence ID" value="TXK10787.1"/>
    <property type="molecule type" value="Genomic_DNA"/>
</dbReference>
<keyword evidence="2" id="KW-1185">Reference proteome</keyword>
<protein>
    <submittedName>
        <fullName evidence="1">Uncharacterized protein</fullName>
    </submittedName>
</protein>
<proteinExistence type="predicted"/>
<evidence type="ECO:0000313" key="2">
    <source>
        <dbReference type="Proteomes" id="UP000321949"/>
    </source>
</evidence>
<dbReference type="OrthoDB" id="8774933at2"/>
<dbReference type="Proteomes" id="UP000321949">
    <property type="component" value="Unassembled WGS sequence"/>
</dbReference>
<accession>A0A5C8HXW5</accession>
<comment type="caution">
    <text evidence="1">The sequence shown here is derived from an EMBL/GenBank/DDBJ whole genome shotgun (WGS) entry which is preliminary data.</text>
</comment>
<dbReference type="AlphaFoldDB" id="A0A5C8HXW5"/>
<sequence length="149" mass="17040">MPTLLEDFLSRDTSRVLHATWEIIRSRDEAQLDALLPHIAQIRTATEGLDMGGMLRSNAGNVDHAIAKLESYRGRECWCASYPGMDQYEPAKEQDRGHIRIISASEPGWSMSYVCECTVCGGVFNVEQGDHHVMWWKWVPRGEKRRRAH</sequence>
<name>A0A5C8HXW5_9MICO</name>
<organism evidence="1 2">
    <name type="scientific">Microbacterium saccharophilum</name>
    <dbReference type="NCBI Taxonomy" id="1213358"/>
    <lineage>
        <taxon>Bacteria</taxon>
        <taxon>Bacillati</taxon>
        <taxon>Actinomycetota</taxon>
        <taxon>Actinomycetes</taxon>
        <taxon>Micrococcales</taxon>
        <taxon>Microbacteriaceae</taxon>
        <taxon>Microbacterium</taxon>
    </lineage>
</organism>
<evidence type="ECO:0000313" key="1">
    <source>
        <dbReference type="EMBL" id="TXK10787.1"/>
    </source>
</evidence>